<comment type="caution">
    <text evidence="2">The sequence shown here is derived from an EMBL/GenBank/DDBJ whole genome shotgun (WGS) entry which is preliminary data.</text>
</comment>
<name>A0AAE1BCM7_9GAST</name>
<evidence type="ECO:0000313" key="2">
    <source>
        <dbReference type="EMBL" id="KAK3802827.1"/>
    </source>
</evidence>
<organism evidence="2 3">
    <name type="scientific">Elysia crispata</name>
    <name type="common">lettuce slug</name>
    <dbReference type="NCBI Taxonomy" id="231223"/>
    <lineage>
        <taxon>Eukaryota</taxon>
        <taxon>Metazoa</taxon>
        <taxon>Spiralia</taxon>
        <taxon>Lophotrochozoa</taxon>
        <taxon>Mollusca</taxon>
        <taxon>Gastropoda</taxon>
        <taxon>Heterobranchia</taxon>
        <taxon>Euthyneura</taxon>
        <taxon>Panpulmonata</taxon>
        <taxon>Sacoglossa</taxon>
        <taxon>Placobranchoidea</taxon>
        <taxon>Plakobranchidae</taxon>
        <taxon>Elysia</taxon>
    </lineage>
</organism>
<dbReference type="Proteomes" id="UP001283361">
    <property type="component" value="Unassembled WGS sequence"/>
</dbReference>
<feature type="compositionally biased region" description="Polar residues" evidence="1">
    <location>
        <begin position="62"/>
        <end position="74"/>
    </location>
</feature>
<proteinExistence type="predicted"/>
<dbReference type="PANTHER" id="PTHR24198:SF165">
    <property type="entry name" value="ANKYRIN REPEAT-CONTAINING PROTEIN-RELATED"/>
    <property type="match status" value="1"/>
</dbReference>
<gene>
    <name evidence="2" type="ORF">RRG08_013310</name>
</gene>
<sequence>MSLGSLPALPAKARLSTTVALDEPENGDSIFLSTVSDGTLAQTHDYLKNEHNPLENFVPEQAKSSSKTVETPSSRPEDKHTDNGNGGFRPVTQTVNHEFSNQQLQVCCKANVNEAKNSHNYLDEVMVTSPITRAIIRGDHTLVLESLRQGENAGTFCSKSGQGYLHIISRHARSDNETAWVPMVYQLSNSGADLNHRDKTGCTAARVAIRRKLVQILAALLKCGAELGAAELEEAESVRGVIRTDMLEVVRRFSPGYWEAVLDPNSFKVSRLVKAWARVNISRPGEGQTLIEYAKKNARDSAVVNLLLQHEASIELAHAVMAGDTQRAKVLLCNGGADLSTADFSVRSPALHAFAPLSLRGAAEKYGHMKVLKLLQDRQTDISKSTSASPSQEVVCDWSSRDGLPAESAGAIYQGRTGNRPMASPPSSAMCSIL</sequence>
<feature type="region of interest" description="Disordered" evidence="1">
    <location>
        <begin position="54"/>
        <end position="89"/>
    </location>
</feature>
<feature type="compositionally biased region" description="Low complexity" evidence="1">
    <location>
        <begin position="421"/>
        <end position="434"/>
    </location>
</feature>
<dbReference type="SUPFAM" id="SSF48403">
    <property type="entry name" value="Ankyrin repeat"/>
    <property type="match status" value="1"/>
</dbReference>
<evidence type="ECO:0000256" key="1">
    <source>
        <dbReference type="SAM" id="MobiDB-lite"/>
    </source>
</evidence>
<dbReference type="InterPro" id="IPR036770">
    <property type="entry name" value="Ankyrin_rpt-contain_sf"/>
</dbReference>
<protein>
    <submittedName>
        <fullName evidence="2">Uncharacterized protein</fullName>
    </submittedName>
</protein>
<dbReference type="PANTHER" id="PTHR24198">
    <property type="entry name" value="ANKYRIN REPEAT AND PROTEIN KINASE DOMAIN-CONTAINING PROTEIN"/>
    <property type="match status" value="1"/>
</dbReference>
<feature type="region of interest" description="Disordered" evidence="1">
    <location>
        <begin position="415"/>
        <end position="434"/>
    </location>
</feature>
<dbReference type="Gene3D" id="1.25.40.20">
    <property type="entry name" value="Ankyrin repeat-containing domain"/>
    <property type="match status" value="2"/>
</dbReference>
<accession>A0AAE1BCM7</accession>
<evidence type="ECO:0000313" key="3">
    <source>
        <dbReference type="Proteomes" id="UP001283361"/>
    </source>
</evidence>
<reference evidence="2" key="1">
    <citation type="journal article" date="2023" name="G3 (Bethesda)">
        <title>A reference genome for the long-term kleptoplast-retaining sea slug Elysia crispata morphotype clarki.</title>
        <authorList>
            <person name="Eastman K.E."/>
            <person name="Pendleton A.L."/>
            <person name="Shaikh M.A."/>
            <person name="Suttiyut T."/>
            <person name="Ogas R."/>
            <person name="Tomko P."/>
            <person name="Gavelis G."/>
            <person name="Widhalm J.R."/>
            <person name="Wisecaver J.H."/>
        </authorList>
    </citation>
    <scope>NUCLEOTIDE SEQUENCE</scope>
    <source>
        <strain evidence="2">ECLA1</strain>
    </source>
</reference>
<dbReference type="AlphaFoldDB" id="A0AAE1BCM7"/>
<dbReference type="EMBL" id="JAWDGP010000214">
    <property type="protein sequence ID" value="KAK3802827.1"/>
    <property type="molecule type" value="Genomic_DNA"/>
</dbReference>
<keyword evidence="3" id="KW-1185">Reference proteome</keyword>